<name>S9QRA5_CYSF2</name>
<evidence type="ECO:0000313" key="2">
    <source>
        <dbReference type="EMBL" id="EPX63844.1"/>
    </source>
</evidence>
<dbReference type="RefSeq" id="WP_002630640.1">
    <property type="nucleotide sequence ID" value="NZ_ANAH02000004.1"/>
</dbReference>
<protein>
    <submittedName>
        <fullName evidence="2">Uncharacterized protein</fullName>
    </submittedName>
</protein>
<feature type="compositionally biased region" description="Low complexity" evidence="1">
    <location>
        <begin position="128"/>
        <end position="146"/>
    </location>
</feature>
<dbReference type="OrthoDB" id="5525552at2"/>
<sequence>MLNYKDELVGKLRHVAVKAGVQGVHYLAEGAAVATRAIEQLQEKLAQYEEQDEEQGSVQRASDADKSDEGSDESDPELRAQARATAELIMDEARAVEQRIKQARPARHPLEVTVEASPETGKSRTQGRKTTTTATAPKRATAPTGGFKAKRGQKHTHDH</sequence>
<keyword evidence="3" id="KW-1185">Reference proteome</keyword>
<accession>S9QRA5</accession>
<feature type="compositionally biased region" description="Basic residues" evidence="1">
    <location>
        <begin position="148"/>
        <end position="159"/>
    </location>
</feature>
<evidence type="ECO:0000256" key="1">
    <source>
        <dbReference type="SAM" id="MobiDB-lite"/>
    </source>
</evidence>
<feature type="compositionally biased region" description="Basic and acidic residues" evidence="1">
    <location>
        <begin position="91"/>
        <end position="100"/>
    </location>
</feature>
<dbReference type="EMBL" id="ANAH02000004">
    <property type="protein sequence ID" value="EPX63844.1"/>
    <property type="molecule type" value="Genomic_DNA"/>
</dbReference>
<proteinExistence type="predicted"/>
<evidence type="ECO:0000313" key="3">
    <source>
        <dbReference type="Proteomes" id="UP000011682"/>
    </source>
</evidence>
<organism evidence="2 3">
    <name type="scientific">Cystobacter fuscus (strain ATCC 25194 / DSM 2262 / NBRC 100088 / M29)</name>
    <dbReference type="NCBI Taxonomy" id="1242864"/>
    <lineage>
        <taxon>Bacteria</taxon>
        <taxon>Pseudomonadati</taxon>
        <taxon>Myxococcota</taxon>
        <taxon>Myxococcia</taxon>
        <taxon>Myxococcales</taxon>
        <taxon>Cystobacterineae</taxon>
        <taxon>Archangiaceae</taxon>
        <taxon>Cystobacter</taxon>
    </lineage>
</organism>
<reference evidence="2" key="1">
    <citation type="submission" date="2013-05" db="EMBL/GenBank/DDBJ databases">
        <title>Genome assembly of Cystobacter fuscus DSM 2262.</title>
        <authorList>
            <person name="Sharma G."/>
            <person name="Khatri I."/>
            <person name="Kaur C."/>
            <person name="Mayilraj S."/>
            <person name="Subramanian S."/>
        </authorList>
    </citation>
    <scope>NUCLEOTIDE SEQUENCE [LARGE SCALE GENOMIC DNA]</scope>
    <source>
        <strain evidence="2">DSM 2262</strain>
    </source>
</reference>
<comment type="caution">
    <text evidence="2">The sequence shown here is derived from an EMBL/GenBank/DDBJ whole genome shotgun (WGS) entry which is preliminary data.</text>
</comment>
<feature type="region of interest" description="Disordered" evidence="1">
    <location>
        <begin position="46"/>
        <end position="159"/>
    </location>
</feature>
<dbReference type="Proteomes" id="UP000011682">
    <property type="component" value="Unassembled WGS sequence"/>
</dbReference>
<gene>
    <name evidence="2" type="ORF">D187_004973</name>
</gene>
<dbReference type="AlphaFoldDB" id="S9QRA5"/>